<gene>
    <name evidence="3" type="ORF">M9458_038841</name>
</gene>
<keyword evidence="1" id="KW-0325">Glycoprotein</keyword>
<dbReference type="EMBL" id="JAMKFB020000019">
    <property type="protein sequence ID" value="KAL0166997.1"/>
    <property type="molecule type" value="Genomic_DNA"/>
</dbReference>
<reference evidence="3 4" key="1">
    <citation type="submission" date="2024-05" db="EMBL/GenBank/DDBJ databases">
        <title>Genome sequencing and assembly of Indian major carp, Cirrhinus mrigala (Hamilton, 1822).</title>
        <authorList>
            <person name="Mohindra V."/>
            <person name="Chowdhury L.M."/>
            <person name="Lal K."/>
            <person name="Jena J.K."/>
        </authorList>
    </citation>
    <scope>NUCLEOTIDE SEQUENCE [LARGE SCALE GENOMIC DNA]</scope>
    <source>
        <strain evidence="3">CM1030</strain>
        <tissue evidence="3">Blood</tissue>
    </source>
</reference>
<accession>A0ABD0NYT4</accession>
<dbReference type="Gene3D" id="3.10.320.10">
    <property type="entry name" value="Class II Histocompatibility Antigen, M Beta Chain, Chain B, domain 1"/>
    <property type="match status" value="1"/>
</dbReference>
<evidence type="ECO:0000259" key="2">
    <source>
        <dbReference type="Pfam" id="PF00969"/>
    </source>
</evidence>
<evidence type="ECO:0000256" key="1">
    <source>
        <dbReference type="ARBA" id="ARBA00023180"/>
    </source>
</evidence>
<dbReference type="AlphaFoldDB" id="A0ABD0NYT4"/>
<protein>
    <recommendedName>
        <fullName evidence="2">MHC class II beta chain N-terminal domain-containing protein</fullName>
    </recommendedName>
</protein>
<keyword evidence="4" id="KW-1185">Reference proteome</keyword>
<comment type="caution">
    <text evidence="3">The sequence shown here is derived from an EMBL/GenBank/DDBJ whole genome shotgun (WGS) entry which is preliminary data.</text>
</comment>
<evidence type="ECO:0000313" key="4">
    <source>
        <dbReference type="Proteomes" id="UP001529510"/>
    </source>
</evidence>
<sequence length="67" mass="8054">VYVFQDIDECEFSKEDLSDMVYRKLLCMYNSSLGKYVGFDELGIRNAERFNNQSWKMKERKEQVETV</sequence>
<dbReference type="Pfam" id="PF00969">
    <property type="entry name" value="MHC_II_beta"/>
    <property type="match status" value="1"/>
</dbReference>
<name>A0ABD0NYT4_CIRMR</name>
<dbReference type="Proteomes" id="UP001529510">
    <property type="component" value="Unassembled WGS sequence"/>
</dbReference>
<dbReference type="InterPro" id="IPR011162">
    <property type="entry name" value="MHC_I/II-like_Ag-recog"/>
</dbReference>
<dbReference type="InterPro" id="IPR014745">
    <property type="entry name" value="MHC_II_a/b_N"/>
</dbReference>
<organism evidence="3 4">
    <name type="scientific">Cirrhinus mrigala</name>
    <name type="common">Mrigala</name>
    <dbReference type="NCBI Taxonomy" id="683832"/>
    <lineage>
        <taxon>Eukaryota</taxon>
        <taxon>Metazoa</taxon>
        <taxon>Chordata</taxon>
        <taxon>Craniata</taxon>
        <taxon>Vertebrata</taxon>
        <taxon>Euteleostomi</taxon>
        <taxon>Actinopterygii</taxon>
        <taxon>Neopterygii</taxon>
        <taxon>Teleostei</taxon>
        <taxon>Ostariophysi</taxon>
        <taxon>Cypriniformes</taxon>
        <taxon>Cyprinidae</taxon>
        <taxon>Labeoninae</taxon>
        <taxon>Labeonini</taxon>
        <taxon>Cirrhinus</taxon>
    </lineage>
</organism>
<dbReference type="SUPFAM" id="SSF54452">
    <property type="entry name" value="MHC antigen-recognition domain"/>
    <property type="match status" value="1"/>
</dbReference>
<proteinExistence type="predicted"/>
<feature type="non-terminal residue" evidence="3">
    <location>
        <position position="67"/>
    </location>
</feature>
<feature type="non-terminal residue" evidence="3">
    <location>
        <position position="1"/>
    </location>
</feature>
<dbReference type="InterPro" id="IPR000353">
    <property type="entry name" value="MHC_II_b_N"/>
</dbReference>
<feature type="domain" description="MHC class II beta chain N-terminal" evidence="2">
    <location>
        <begin position="23"/>
        <end position="67"/>
    </location>
</feature>
<evidence type="ECO:0000313" key="3">
    <source>
        <dbReference type="EMBL" id="KAL0166997.1"/>
    </source>
</evidence>